<evidence type="ECO:0000256" key="1">
    <source>
        <dbReference type="SAM" id="Phobius"/>
    </source>
</evidence>
<feature type="transmembrane region" description="Helical" evidence="1">
    <location>
        <begin position="146"/>
        <end position="166"/>
    </location>
</feature>
<evidence type="ECO:0000313" key="2">
    <source>
        <dbReference type="EMBL" id="PIV51976.1"/>
    </source>
</evidence>
<comment type="caution">
    <text evidence="2">The sequence shown here is derived from an EMBL/GenBank/DDBJ whole genome shotgun (WGS) entry which is preliminary data.</text>
</comment>
<proteinExistence type="predicted"/>
<protein>
    <recommendedName>
        <fullName evidence="4">DUF2238 domain-containing protein</fullName>
    </recommendedName>
</protein>
<dbReference type="Pfam" id="PF09997">
    <property type="entry name" value="DUF2238"/>
    <property type="match status" value="1"/>
</dbReference>
<reference evidence="3" key="1">
    <citation type="submission" date="2017-09" db="EMBL/GenBank/DDBJ databases">
        <title>Depth-based differentiation of microbial function through sediment-hosted aquifers and enrichment of novel symbionts in the deep terrestrial subsurface.</title>
        <authorList>
            <person name="Probst A.J."/>
            <person name="Ladd B."/>
            <person name="Jarett J.K."/>
            <person name="Geller-Mcgrath D.E."/>
            <person name="Sieber C.M.K."/>
            <person name="Emerson J.B."/>
            <person name="Anantharaman K."/>
            <person name="Thomas B.C."/>
            <person name="Malmstrom R."/>
            <person name="Stieglmeier M."/>
            <person name="Klingl A."/>
            <person name="Woyke T."/>
            <person name="Ryan C.M."/>
            <person name="Banfield J.F."/>
        </authorList>
    </citation>
    <scope>NUCLEOTIDE SEQUENCE [LARGE SCALE GENOMIC DNA]</scope>
</reference>
<name>A0A2M7DQE3_9BACT</name>
<organism evidence="2 3">
    <name type="scientific">Candidatus Falkowbacteria bacterium CG02_land_8_20_14_3_00_36_14</name>
    <dbReference type="NCBI Taxonomy" id="1974560"/>
    <lineage>
        <taxon>Bacteria</taxon>
        <taxon>Candidatus Falkowiibacteriota</taxon>
    </lineage>
</organism>
<keyword evidence="1" id="KW-0472">Membrane</keyword>
<accession>A0A2M7DQE3</accession>
<dbReference type="AlphaFoldDB" id="A0A2M7DQE3"/>
<evidence type="ECO:0008006" key="4">
    <source>
        <dbReference type="Google" id="ProtNLM"/>
    </source>
</evidence>
<feature type="transmembrane region" description="Helical" evidence="1">
    <location>
        <begin position="115"/>
        <end position="134"/>
    </location>
</feature>
<dbReference type="Proteomes" id="UP000228896">
    <property type="component" value="Unassembled WGS sequence"/>
</dbReference>
<keyword evidence="1" id="KW-1133">Transmembrane helix</keyword>
<feature type="transmembrane region" description="Helical" evidence="1">
    <location>
        <begin position="81"/>
        <end position="103"/>
    </location>
</feature>
<feature type="transmembrane region" description="Helical" evidence="1">
    <location>
        <begin position="21"/>
        <end position="42"/>
    </location>
</feature>
<keyword evidence="1" id="KW-0812">Transmembrane</keyword>
<gene>
    <name evidence="2" type="ORF">COS18_01040</name>
</gene>
<evidence type="ECO:0000313" key="3">
    <source>
        <dbReference type="Proteomes" id="UP000228896"/>
    </source>
</evidence>
<sequence>MNIFHNNENEKREKERLAVINFSRAFFAGIIIFEILNFLKILEFNTQFTWLGLVITSIMMLGLLEVTAYKYKKKKGHYLHWSIWIIVALSIGLDAAGDFFHLYGKIYWWDQAVHFFVSAVITFTLFVVISSFWIDKFKYSLLFKTGRFELSLFLAATSTVSLGAFYEIEEYLEDVIFHTNRLGPGADTANDLFLNVSGAATTVILLIIYYLITHKRKVFD</sequence>
<dbReference type="EMBL" id="PETS01000021">
    <property type="protein sequence ID" value="PIV51976.1"/>
    <property type="molecule type" value="Genomic_DNA"/>
</dbReference>
<dbReference type="InterPro" id="IPR014509">
    <property type="entry name" value="YjdF-like"/>
</dbReference>
<feature type="transmembrane region" description="Helical" evidence="1">
    <location>
        <begin position="192"/>
        <end position="212"/>
    </location>
</feature>
<feature type="transmembrane region" description="Helical" evidence="1">
    <location>
        <begin position="48"/>
        <end position="69"/>
    </location>
</feature>